<comment type="similarity">
    <text evidence="7">Belongs to the gamma-glutamyl phosphate reductase family.</text>
</comment>
<evidence type="ECO:0000313" key="10">
    <source>
        <dbReference type="Proteomes" id="UP001076655"/>
    </source>
</evidence>
<sequence length="417" mass="44531">MLEQTGKAAKAASRVLAQLSGKQKNRALARIADLLEQNSAPILAANELDIAKAREQGTSEAMLDRLLLTQARLESIAADVRKVCQLADPVGEVIDGGVLDSGLRLERRRVPLGVVGVIYEARPNVTVDVASLCLKTGNAVILRGGKETHNTNVAVVSVIQQALSECGLPQAAIQAIDNPDRALVNELLKMDRYVDILIPRGGAALHRLCREQSTIPVITGGIGVCHIYVDETADLHKALPVITNAKVQRPGVCNAVETLLVHEKVAAEFLPLLSDKMAADNVTLHADPAALALLKNGPAKAEAVTDAQLSDEWLSLDLNVVIVPDIDGAIEHIRHYGTQHSESILTQSMSQADYFVLNIDSSAVYVNASTRFTDGGQFGLGAEVAVSTQKLHARGPMGLTALTTYKWIGTGDHTIRS</sequence>
<evidence type="ECO:0000256" key="2">
    <source>
        <dbReference type="ARBA" id="ARBA00022605"/>
    </source>
</evidence>
<keyword evidence="7" id="KW-0963">Cytoplasm</keyword>
<evidence type="ECO:0000256" key="5">
    <source>
        <dbReference type="ARBA" id="ARBA00023002"/>
    </source>
</evidence>
<dbReference type="AlphaFoldDB" id="A0A9Q4CQC8"/>
<comment type="pathway">
    <text evidence="1 7">Amino-acid biosynthesis; L-proline biosynthesis; L-glutamate 5-semialdehyde from L-glutamate: step 2/2.</text>
</comment>
<dbReference type="InterPro" id="IPR016161">
    <property type="entry name" value="Ald_DH/histidinol_DH"/>
</dbReference>
<evidence type="ECO:0000256" key="1">
    <source>
        <dbReference type="ARBA" id="ARBA00004985"/>
    </source>
</evidence>
<dbReference type="PANTHER" id="PTHR11063:SF8">
    <property type="entry name" value="DELTA-1-PYRROLINE-5-CARBOXYLATE SYNTHASE"/>
    <property type="match status" value="1"/>
</dbReference>
<comment type="caution">
    <text evidence="9">The sequence shown here is derived from an EMBL/GenBank/DDBJ whole genome shotgun (WGS) entry which is preliminary data.</text>
</comment>
<dbReference type="PROSITE" id="PS01223">
    <property type="entry name" value="PROA"/>
    <property type="match status" value="1"/>
</dbReference>
<keyword evidence="5 7" id="KW-0560">Oxidoreductase</keyword>
<dbReference type="InterPro" id="IPR020593">
    <property type="entry name" value="G-glutamylP_reductase_CS"/>
</dbReference>
<evidence type="ECO:0000256" key="4">
    <source>
        <dbReference type="ARBA" id="ARBA00022857"/>
    </source>
</evidence>
<dbReference type="CDD" id="cd07079">
    <property type="entry name" value="ALDH_F18-19_ProA-GPR"/>
    <property type="match status" value="1"/>
</dbReference>
<name>A0A9Q4CQC8_MORMO</name>
<proteinExistence type="inferred from homology"/>
<comment type="catalytic activity">
    <reaction evidence="6 7">
        <text>L-glutamate 5-semialdehyde + phosphate + NADP(+) = L-glutamyl 5-phosphate + NADPH + H(+)</text>
        <dbReference type="Rhea" id="RHEA:19541"/>
        <dbReference type="ChEBI" id="CHEBI:15378"/>
        <dbReference type="ChEBI" id="CHEBI:43474"/>
        <dbReference type="ChEBI" id="CHEBI:57783"/>
        <dbReference type="ChEBI" id="CHEBI:58066"/>
        <dbReference type="ChEBI" id="CHEBI:58274"/>
        <dbReference type="ChEBI" id="CHEBI:58349"/>
        <dbReference type="EC" id="1.2.1.41"/>
    </reaction>
</comment>
<comment type="function">
    <text evidence="7">Catalyzes the NADPH-dependent reduction of L-glutamate 5-phosphate into L-glutamate 5-semialdehyde and phosphate. The product spontaneously undergoes cyclization to form 1-pyrroline-5-carboxylate.</text>
</comment>
<dbReference type="InterPro" id="IPR015590">
    <property type="entry name" value="Aldehyde_DH_dom"/>
</dbReference>
<dbReference type="PANTHER" id="PTHR11063">
    <property type="entry name" value="GLUTAMATE SEMIALDEHYDE DEHYDROGENASE"/>
    <property type="match status" value="1"/>
</dbReference>
<gene>
    <name evidence="7 9" type="primary">proA</name>
    <name evidence="9" type="ORF">N0392_10155</name>
</gene>
<dbReference type="GO" id="GO:0055129">
    <property type="term" value="P:L-proline biosynthetic process"/>
    <property type="evidence" value="ECO:0007669"/>
    <property type="project" value="UniProtKB-UniRule"/>
</dbReference>
<feature type="domain" description="Aldehyde dehydrogenase" evidence="8">
    <location>
        <begin position="6"/>
        <end position="282"/>
    </location>
</feature>
<dbReference type="EMBL" id="JAPNMI010000005">
    <property type="protein sequence ID" value="MCY0790041.1"/>
    <property type="molecule type" value="Genomic_DNA"/>
</dbReference>
<dbReference type="PIRSF" id="PIRSF000151">
    <property type="entry name" value="GPR"/>
    <property type="match status" value="1"/>
</dbReference>
<keyword evidence="4 7" id="KW-0521">NADP</keyword>
<dbReference type="HAMAP" id="MF_00412">
    <property type="entry name" value="ProA"/>
    <property type="match status" value="1"/>
</dbReference>
<organism evidence="9 10">
    <name type="scientific">Morganella morganii</name>
    <name type="common">Proteus morganii</name>
    <dbReference type="NCBI Taxonomy" id="582"/>
    <lineage>
        <taxon>Bacteria</taxon>
        <taxon>Pseudomonadati</taxon>
        <taxon>Pseudomonadota</taxon>
        <taxon>Gammaproteobacteria</taxon>
        <taxon>Enterobacterales</taxon>
        <taxon>Morganellaceae</taxon>
        <taxon>Morganella</taxon>
    </lineage>
</organism>
<dbReference type="InterPro" id="IPR016163">
    <property type="entry name" value="Ald_DH_C"/>
</dbReference>
<dbReference type="FunFam" id="3.40.309.10:FF:000006">
    <property type="entry name" value="Gamma-glutamyl phosphate reductase"/>
    <property type="match status" value="1"/>
</dbReference>
<evidence type="ECO:0000313" key="9">
    <source>
        <dbReference type="EMBL" id="MCY0790041.1"/>
    </source>
</evidence>
<dbReference type="Proteomes" id="UP001076655">
    <property type="component" value="Unassembled WGS sequence"/>
</dbReference>
<evidence type="ECO:0000256" key="6">
    <source>
        <dbReference type="ARBA" id="ARBA00049024"/>
    </source>
</evidence>
<protein>
    <recommendedName>
        <fullName evidence="7">Gamma-glutamyl phosphate reductase</fullName>
        <shortName evidence="7">GPR</shortName>
        <ecNumber evidence="7">1.2.1.41</ecNumber>
    </recommendedName>
    <alternativeName>
        <fullName evidence="7">Glutamate-5-semialdehyde dehydrogenase</fullName>
    </alternativeName>
    <alternativeName>
        <fullName evidence="7">Glutamyl-gamma-semialdehyde dehydrogenase</fullName>
        <shortName evidence="7">GSA dehydrogenase</shortName>
    </alternativeName>
</protein>
<dbReference type="SUPFAM" id="SSF53720">
    <property type="entry name" value="ALDH-like"/>
    <property type="match status" value="1"/>
</dbReference>
<dbReference type="InterPro" id="IPR000965">
    <property type="entry name" value="GPR_dom"/>
</dbReference>
<evidence type="ECO:0000256" key="3">
    <source>
        <dbReference type="ARBA" id="ARBA00022650"/>
    </source>
</evidence>
<comment type="subcellular location">
    <subcellularLocation>
        <location evidence="7">Cytoplasm</location>
    </subcellularLocation>
</comment>
<dbReference type="NCBIfam" id="NF001221">
    <property type="entry name" value="PRK00197.1"/>
    <property type="match status" value="1"/>
</dbReference>
<dbReference type="Gene3D" id="3.40.309.10">
    <property type="entry name" value="Aldehyde Dehydrogenase, Chain A, domain 2"/>
    <property type="match status" value="1"/>
</dbReference>
<keyword evidence="2 7" id="KW-0028">Amino-acid biosynthesis</keyword>
<dbReference type="EC" id="1.2.1.41" evidence="7"/>
<evidence type="ECO:0000259" key="8">
    <source>
        <dbReference type="Pfam" id="PF00171"/>
    </source>
</evidence>
<dbReference type="NCBIfam" id="TIGR00407">
    <property type="entry name" value="proA"/>
    <property type="match status" value="1"/>
</dbReference>
<dbReference type="GO" id="GO:0005737">
    <property type="term" value="C:cytoplasm"/>
    <property type="evidence" value="ECO:0007669"/>
    <property type="project" value="UniProtKB-SubCell"/>
</dbReference>
<dbReference type="GO" id="GO:0050661">
    <property type="term" value="F:NADP binding"/>
    <property type="evidence" value="ECO:0007669"/>
    <property type="project" value="InterPro"/>
</dbReference>
<reference evidence="9" key="1">
    <citation type="submission" date="2022-08" db="EMBL/GenBank/DDBJ databases">
        <authorList>
            <person name="Dale J.L."/>
        </authorList>
    </citation>
    <scope>NUCLEOTIDE SEQUENCE</scope>
    <source>
        <strain evidence="9">2022EL-00758</strain>
    </source>
</reference>
<dbReference type="InterPro" id="IPR012134">
    <property type="entry name" value="Glu-5-SA_DH"/>
</dbReference>
<dbReference type="GO" id="GO:0004350">
    <property type="term" value="F:glutamate-5-semialdehyde dehydrogenase activity"/>
    <property type="evidence" value="ECO:0007669"/>
    <property type="project" value="UniProtKB-UniRule"/>
</dbReference>
<dbReference type="Pfam" id="PF00171">
    <property type="entry name" value="Aldedh"/>
    <property type="match status" value="1"/>
</dbReference>
<evidence type="ECO:0000256" key="7">
    <source>
        <dbReference type="HAMAP-Rule" id="MF_00412"/>
    </source>
</evidence>
<dbReference type="RefSeq" id="WP_052926448.1">
    <property type="nucleotide sequence ID" value="NZ_BRRE01000010.1"/>
</dbReference>
<dbReference type="InterPro" id="IPR016162">
    <property type="entry name" value="Ald_DH_N"/>
</dbReference>
<accession>A0A9Q4CQC8</accession>
<dbReference type="Gene3D" id="3.40.605.10">
    <property type="entry name" value="Aldehyde Dehydrogenase, Chain A, domain 1"/>
    <property type="match status" value="1"/>
</dbReference>
<keyword evidence="3 7" id="KW-0641">Proline biosynthesis</keyword>